<dbReference type="AlphaFoldDB" id="A0A5B8V646"/>
<dbReference type="KEGG" id="pgin:FRZ67_06170"/>
<sequence length="682" mass="78138">MRRYSLLLISIIASVAADAQDKSNIKFGKIIAADFIINSPVVDSNANAVVIADIGSSEFEGNNTGWFTLVYKRIRRIKIINQNGLDAGNVSILLFKDNGYYQDTKDKEVLLDLKGSTYNLENGKIAETKLDTKSVFENRIDKNWLEKKFTMPAIKAGSVIEYSYTIKSDFIFNLQPWYFQGKYPCLWSEYKVKIPDCFTYIALSKGYNPFFINEKSREAKVYRIEDLAWKKGSYGSITPDVYSVNADVLVNRWVIKDVPALKEESMVSTNRNYVSEIEFQLSQYRFTDPPENKMQDWLTVSKEFLESYDFARQFDDSKWLVNELNTFLDSTMNNAAKARTIFAFVRDNFTCTGNNGIYLSLDATLRNIYKNKKGSVSDINLLLTAMLKQAGVRADPVILSTRDHGVVHPVYPLLSRYNYVICRTILNDSSFYLDASNRYLGFNKLSKECFNGLARVISTDTATLKFTPDSLKEFSVKTIFLANSQSGNSISGTFLSTLGDDASMNLRQQLSKQKREDYFKELEKAYGSDIKIDNCNIDSLNNYDAPIAIRYNITYNYNNDDVIYLNPMFGQELKENSFKSEEARLFPIEMPYCPDDLLLVNMEIPKGYRIEEIPKSARIKLGNDAGMFEYLLDQSGNRIQLKCRLKINKAIYDADNYSALRDFYSYVLKKESEQIVLKKISQ</sequence>
<dbReference type="Proteomes" id="UP000321533">
    <property type="component" value="Chromosome"/>
</dbReference>
<protein>
    <submittedName>
        <fullName evidence="2">DUF3857 domain-containing protein</fullName>
    </submittedName>
</protein>
<feature type="signal peptide" evidence="1">
    <location>
        <begin position="1"/>
        <end position="19"/>
    </location>
</feature>
<evidence type="ECO:0000256" key="1">
    <source>
        <dbReference type="SAM" id="SignalP"/>
    </source>
</evidence>
<keyword evidence="1" id="KW-0732">Signal</keyword>
<evidence type="ECO:0000313" key="2">
    <source>
        <dbReference type="EMBL" id="QEC66900.1"/>
    </source>
</evidence>
<dbReference type="RefSeq" id="WP_147188700.1">
    <property type="nucleotide sequence ID" value="NZ_CP042435.1"/>
</dbReference>
<dbReference type="InterPro" id="IPR038765">
    <property type="entry name" value="Papain-like_cys_pep_sf"/>
</dbReference>
<dbReference type="SUPFAM" id="SSF54001">
    <property type="entry name" value="Cysteine proteinases"/>
    <property type="match status" value="1"/>
</dbReference>
<gene>
    <name evidence="2" type="ORF">FRZ67_06170</name>
</gene>
<accession>A0A5B8V646</accession>
<name>A0A5B8V646_9BACT</name>
<evidence type="ECO:0000313" key="3">
    <source>
        <dbReference type="Proteomes" id="UP000321533"/>
    </source>
</evidence>
<dbReference type="EMBL" id="CP042435">
    <property type="protein sequence ID" value="QEC66900.1"/>
    <property type="molecule type" value="Genomic_DNA"/>
</dbReference>
<dbReference type="OrthoDB" id="98874at2"/>
<proteinExistence type="predicted"/>
<feature type="chain" id="PRO_5023081836" evidence="1">
    <location>
        <begin position="20"/>
        <end position="682"/>
    </location>
</feature>
<dbReference type="Gene3D" id="2.60.40.3140">
    <property type="match status" value="1"/>
</dbReference>
<dbReference type="Gene3D" id="3.10.620.30">
    <property type="match status" value="1"/>
</dbReference>
<organism evidence="2 3">
    <name type="scientific">Panacibacter ginsenosidivorans</name>
    <dbReference type="NCBI Taxonomy" id="1813871"/>
    <lineage>
        <taxon>Bacteria</taxon>
        <taxon>Pseudomonadati</taxon>
        <taxon>Bacteroidota</taxon>
        <taxon>Chitinophagia</taxon>
        <taxon>Chitinophagales</taxon>
        <taxon>Chitinophagaceae</taxon>
        <taxon>Panacibacter</taxon>
    </lineage>
</organism>
<dbReference type="Gene3D" id="2.60.120.1130">
    <property type="match status" value="1"/>
</dbReference>
<reference evidence="2 3" key="1">
    <citation type="journal article" date="2016" name="Int. J. Syst. Evol. Microbiol.">
        <title>Panacibacter ginsenosidivorans gen. nov., sp. nov., with ginsenoside converting activity isolated from soil of a ginseng field.</title>
        <authorList>
            <person name="Siddiqi M.Z."/>
            <person name="Muhammad Shafi S."/>
            <person name="Choi K.D."/>
            <person name="Im W.T."/>
        </authorList>
    </citation>
    <scope>NUCLEOTIDE SEQUENCE [LARGE SCALE GENOMIC DNA]</scope>
    <source>
        <strain evidence="2 3">Gsoil1550</strain>
    </source>
</reference>
<keyword evidence="3" id="KW-1185">Reference proteome</keyword>